<reference evidence="1" key="1">
    <citation type="submission" date="2023-03" db="EMBL/GenBank/DDBJ databases">
        <title>Massive genome expansion in bonnet fungi (Mycena s.s.) driven by repeated elements and novel gene families across ecological guilds.</title>
        <authorList>
            <consortium name="Lawrence Berkeley National Laboratory"/>
            <person name="Harder C.B."/>
            <person name="Miyauchi S."/>
            <person name="Viragh M."/>
            <person name="Kuo A."/>
            <person name="Thoen E."/>
            <person name="Andreopoulos B."/>
            <person name="Lu D."/>
            <person name="Skrede I."/>
            <person name="Drula E."/>
            <person name="Henrissat B."/>
            <person name="Morin E."/>
            <person name="Kohler A."/>
            <person name="Barry K."/>
            <person name="LaButti K."/>
            <person name="Morin E."/>
            <person name="Salamov A."/>
            <person name="Lipzen A."/>
            <person name="Mereny Z."/>
            <person name="Hegedus B."/>
            <person name="Baldrian P."/>
            <person name="Stursova M."/>
            <person name="Weitz H."/>
            <person name="Taylor A."/>
            <person name="Grigoriev I.V."/>
            <person name="Nagy L.G."/>
            <person name="Martin F."/>
            <person name="Kauserud H."/>
        </authorList>
    </citation>
    <scope>NUCLEOTIDE SEQUENCE</scope>
    <source>
        <strain evidence="1">9144</strain>
    </source>
</reference>
<dbReference type="PROSITE" id="PS51257">
    <property type="entry name" value="PROKAR_LIPOPROTEIN"/>
    <property type="match status" value="1"/>
</dbReference>
<proteinExistence type="predicted"/>
<evidence type="ECO:0000313" key="1">
    <source>
        <dbReference type="EMBL" id="KAJ7215443.1"/>
    </source>
</evidence>
<dbReference type="Proteomes" id="UP001219525">
    <property type="component" value="Unassembled WGS sequence"/>
</dbReference>
<name>A0AAD6YJI3_9AGAR</name>
<comment type="caution">
    <text evidence="1">The sequence shown here is derived from an EMBL/GenBank/DDBJ whole genome shotgun (WGS) entry which is preliminary data.</text>
</comment>
<gene>
    <name evidence="1" type="ORF">GGX14DRAFT_562657</name>
</gene>
<dbReference type="AlphaFoldDB" id="A0AAD6YJI3"/>
<organism evidence="1 2">
    <name type="scientific">Mycena pura</name>
    <dbReference type="NCBI Taxonomy" id="153505"/>
    <lineage>
        <taxon>Eukaryota</taxon>
        <taxon>Fungi</taxon>
        <taxon>Dikarya</taxon>
        <taxon>Basidiomycota</taxon>
        <taxon>Agaricomycotina</taxon>
        <taxon>Agaricomycetes</taxon>
        <taxon>Agaricomycetidae</taxon>
        <taxon>Agaricales</taxon>
        <taxon>Marasmiineae</taxon>
        <taxon>Mycenaceae</taxon>
        <taxon>Mycena</taxon>
    </lineage>
</organism>
<dbReference type="EMBL" id="JARJCW010000017">
    <property type="protein sequence ID" value="KAJ7215443.1"/>
    <property type="molecule type" value="Genomic_DNA"/>
</dbReference>
<accession>A0AAD6YJI3</accession>
<evidence type="ECO:0000313" key="2">
    <source>
        <dbReference type="Proteomes" id="UP001219525"/>
    </source>
</evidence>
<keyword evidence="2" id="KW-1185">Reference proteome</keyword>
<sequence>MLVNIKGTLFSAAHTTASACSRISRNALSRLAEYHPDVQTLSAIHLEATSAGVLYACWLDLFVAESLAADIILGVDWLHKRIAVPQADIDSSHAPPLSGDCFYLLPILHDVFLMLLL</sequence>
<protein>
    <submittedName>
        <fullName evidence="1">Uncharacterized protein</fullName>
    </submittedName>
</protein>